<keyword evidence="1" id="KW-0732">Signal</keyword>
<organism evidence="2 3">
    <name type="scientific">Oceanospirillum sediminis</name>
    <dbReference type="NCBI Taxonomy" id="2760088"/>
    <lineage>
        <taxon>Bacteria</taxon>
        <taxon>Pseudomonadati</taxon>
        <taxon>Pseudomonadota</taxon>
        <taxon>Gammaproteobacteria</taxon>
        <taxon>Oceanospirillales</taxon>
        <taxon>Oceanospirillaceae</taxon>
        <taxon>Oceanospirillum</taxon>
    </lineage>
</organism>
<evidence type="ECO:0000313" key="3">
    <source>
        <dbReference type="Proteomes" id="UP000565262"/>
    </source>
</evidence>
<gene>
    <name evidence="2" type="ORF">H4O21_19975</name>
</gene>
<keyword evidence="3" id="KW-1185">Reference proteome</keyword>
<reference evidence="2 3" key="1">
    <citation type="submission" date="2020-08" db="EMBL/GenBank/DDBJ databases">
        <title>Oceanospirillum sp. nov. isolated from marine sediment.</title>
        <authorList>
            <person name="Ji X."/>
        </authorList>
    </citation>
    <scope>NUCLEOTIDE SEQUENCE [LARGE SCALE GENOMIC DNA]</scope>
    <source>
        <strain evidence="2 3">D5</strain>
    </source>
</reference>
<sequence length="100" mass="10563">MNTFTKLIVASVAAVSFQAVADTSTTNNPFAAIEPAGYSQEANLSGSSAISNDVVTLKVIEPVSSSKEAQLTDSNDFSYDFEEVAFHDVEPVSVSKEALL</sequence>
<comment type="caution">
    <text evidence="2">The sequence shown here is derived from an EMBL/GenBank/DDBJ whole genome shotgun (WGS) entry which is preliminary data.</text>
</comment>
<dbReference type="Proteomes" id="UP000565262">
    <property type="component" value="Unassembled WGS sequence"/>
</dbReference>
<feature type="chain" id="PRO_5032872475" evidence="1">
    <location>
        <begin position="22"/>
        <end position="100"/>
    </location>
</feature>
<evidence type="ECO:0000256" key="1">
    <source>
        <dbReference type="SAM" id="SignalP"/>
    </source>
</evidence>
<dbReference type="RefSeq" id="WP_182810664.1">
    <property type="nucleotide sequence ID" value="NZ_JACJFM010000038.1"/>
</dbReference>
<evidence type="ECO:0000313" key="2">
    <source>
        <dbReference type="EMBL" id="MBB1488892.1"/>
    </source>
</evidence>
<protein>
    <submittedName>
        <fullName evidence="2">Uncharacterized protein</fullName>
    </submittedName>
</protein>
<dbReference type="EMBL" id="JACJFM010000038">
    <property type="protein sequence ID" value="MBB1488892.1"/>
    <property type="molecule type" value="Genomic_DNA"/>
</dbReference>
<feature type="signal peptide" evidence="1">
    <location>
        <begin position="1"/>
        <end position="21"/>
    </location>
</feature>
<dbReference type="AlphaFoldDB" id="A0A839IVW1"/>
<proteinExistence type="predicted"/>
<accession>A0A839IVW1</accession>
<name>A0A839IVW1_9GAMM</name>